<keyword evidence="3" id="KW-0862">Zinc</keyword>
<protein>
    <recommendedName>
        <fullName evidence="6">GRF-type domain-containing protein</fullName>
    </recommendedName>
</protein>
<organism evidence="7 8">
    <name type="scientific">Aspergillus leporis</name>
    <dbReference type="NCBI Taxonomy" id="41062"/>
    <lineage>
        <taxon>Eukaryota</taxon>
        <taxon>Fungi</taxon>
        <taxon>Dikarya</taxon>
        <taxon>Ascomycota</taxon>
        <taxon>Pezizomycotina</taxon>
        <taxon>Eurotiomycetes</taxon>
        <taxon>Eurotiomycetidae</taxon>
        <taxon>Eurotiales</taxon>
        <taxon>Aspergillaceae</taxon>
        <taxon>Aspergillus</taxon>
        <taxon>Aspergillus subgen. Circumdati</taxon>
    </lineage>
</organism>
<dbReference type="AlphaFoldDB" id="A0A5N5WHY4"/>
<evidence type="ECO:0000313" key="7">
    <source>
        <dbReference type="EMBL" id="KAB8067859.1"/>
    </source>
</evidence>
<evidence type="ECO:0000256" key="2">
    <source>
        <dbReference type="ARBA" id="ARBA00022771"/>
    </source>
</evidence>
<evidence type="ECO:0000256" key="5">
    <source>
        <dbReference type="SAM" id="MobiDB-lite"/>
    </source>
</evidence>
<keyword evidence="8" id="KW-1185">Reference proteome</keyword>
<dbReference type="Proteomes" id="UP000326565">
    <property type="component" value="Unassembled WGS sequence"/>
</dbReference>
<keyword evidence="2 4" id="KW-0863">Zinc-finger</keyword>
<dbReference type="GO" id="GO:0008270">
    <property type="term" value="F:zinc ion binding"/>
    <property type="evidence" value="ECO:0007669"/>
    <property type="project" value="UniProtKB-KW"/>
</dbReference>
<accession>A0A5N5WHY4</accession>
<proteinExistence type="predicted"/>
<keyword evidence="1" id="KW-0479">Metal-binding</keyword>
<dbReference type="OrthoDB" id="4425191at2759"/>
<feature type="compositionally biased region" description="Polar residues" evidence="5">
    <location>
        <begin position="217"/>
        <end position="227"/>
    </location>
</feature>
<dbReference type="EMBL" id="ML732437">
    <property type="protein sequence ID" value="KAB8067859.1"/>
    <property type="molecule type" value="Genomic_DNA"/>
</dbReference>
<dbReference type="PROSITE" id="PS51999">
    <property type="entry name" value="ZF_GRF"/>
    <property type="match status" value="1"/>
</dbReference>
<evidence type="ECO:0000256" key="1">
    <source>
        <dbReference type="ARBA" id="ARBA00022723"/>
    </source>
</evidence>
<name>A0A5N5WHY4_9EURO</name>
<evidence type="ECO:0000259" key="6">
    <source>
        <dbReference type="PROSITE" id="PS51999"/>
    </source>
</evidence>
<feature type="region of interest" description="Disordered" evidence="5">
    <location>
        <begin position="90"/>
        <end position="227"/>
    </location>
</feature>
<evidence type="ECO:0000313" key="8">
    <source>
        <dbReference type="Proteomes" id="UP000326565"/>
    </source>
</evidence>
<feature type="domain" description="GRF-type" evidence="6">
    <location>
        <begin position="22"/>
        <end position="67"/>
    </location>
</feature>
<gene>
    <name evidence="7" type="ORF">BDV29DRAFT_185487</name>
</gene>
<dbReference type="InterPro" id="IPR010666">
    <property type="entry name" value="Znf_GRF"/>
</dbReference>
<evidence type="ECO:0000256" key="4">
    <source>
        <dbReference type="PROSITE-ProRule" id="PRU01343"/>
    </source>
</evidence>
<evidence type="ECO:0000256" key="3">
    <source>
        <dbReference type="ARBA" id="ARBA00022833"/>
    </source>
</evidence>
<feature type="compositionally biased region" description="Basic and acidic residues" evidence="5">
    <location>
        <begin position="205"/>
        <end position="215"/>
    </location>
</feature>
<feature type="compositionally biased region" description="Acidic residues" evidence="5">
    <location>
        <begin position="119"/>
        <end position="130"/>
    </location>
</feature>
<reference evidence="7 8" key="1">
    <citation type="submission" date="2019-04" db="EMBL/GenBank/DDBJ databases">
        <title>Friends and foes A comparative genomics study of 23 Aspergillus species from section Flavi.</title>
        <authorList>
            <consortium name="DOE Joint Genome Institute"/>
            <person name="Kjaerbolling I."/>
            <person name="Vesth T."/>
            <person name="Frisvad J.C."/>
            <person name="Nybo J.L."/>
            <person name="Theobald S."/>
            <person name="Kildgaard S."/>
            <person name="Isbrandt T."/>
            <person name="Kuo A."/>
            <person name="Sato A."/>
            <person name="Lyhne E.K."/>
            <person name="Kogle M.E."/>
            <person name="Wiebenga A."/>
            <person name="Kun R.S."/>
            <person name="Lubbers R.J."/>
            <person name="Makela M.R."/>
            <person name="Barry K."/>
            <person name="Chovatia M."/>
            <person name="Clum A."/>
            <person name="Daum C."/>
            <person name="Haridas S."/>
            <person name="He G."/>
            <person name="LaButti K."/>
            <person name="Lipzen A."/>
            <person name="Mondo S."/>
            <person name="Riley R."/>
            <person name="Salamov A."/>
            <person name="Simmons B.A."/>
            <person name="Magnuson J.K."/>
            <person name="Henrissat B."/>
            <person name="Mortensen U.H."/>
            <person name="Larsen T.O."/>
            <person name="Devries R.P."/>
            <person name="Grigoriev I.V."/>
            <person name="Machida M."/>
            <person name="Baker S.E."/>
            <person name="Andersen M.R."/>
        </authorList>
    </citation>
    <scope>NUCLEOTIDE SEQUENCE [LARGE SCALE GENOMIC DNA]</scope>
    <source>
        <strain evidence="7 8">CBS 151.66</strain>
    </source>
</reference>
<sequence length="264" mass="29571">MAPKLRSTYAGVRLDSEESFLCKCGYQMREYTVKNTKSPYQGKRYWACRRSQNDEERCKSWIWVDETAQVERLVPRASIPRTPKKQLDIRGFGLLTPSRSSSGKRKRVDFGSGSRACESFEEEISDDGEFPETPNSPSRNRKKQRRNRETSGTPSSRPPIRETTDTIQFQSRSRLRTPPAAIAGPSTPPQFKPSASGLFTPVTGSHREQWPEREPPMTQTQQNPLSASTACRIDDINSDSDSYGWDADLAAAMVGQSGQIGALS</sequence>